<dbReference type="NCBIfam" id="TIGR04019">
    <property type="entry name" value="B_thiol_YtxJ"/>
    <property type="match status" value="1"/>
</dbReference>
<organism evidence="1 2">
    <name type="scientific">Roseivirga seohaensis subsp. aquiponti</name>
    <dbReference type="NCBI Taxonomy" id="1566026"/>
    <lineage>
        <taxon>Bacteria</taxon>
        <taxon>Pseudomonadati</taxon>
        <taxon>Bacteroidota</taxon>
        <taxon>Cytophagia</taxon>
        <taxon>Cytophagales</taxon>
        <taxon>Roseivirgaceae</taxon>
        <taxon>Roseivirga</taxon>
    </lineage>
</organism>
<evidence type="ECO:0000313" key="1">
    <source>
        <dbReference type="EMBL" id="KOF01895.1"/>
    </source>
</evidence>
<gene>
    <name evidence="1" type="ORF">OB69_16000</name>
</gene>
<comment type="caution">
    <text evidence="1">The sequence shown here is derived from an EMBL/GenBank/DDBJ whole genome shotgun (WGS) entry which is preliminary data.</text>
</comment>
<dbReference type="SUPFAM" id="SSF52833">
    <property type="entry name" value="Thioredoxin-like"/>
    <property type="match status" value="1"/>
</dbReference>
<protein>
    <submittedName>
        <fullName evidence="1">General stress protein</fullName>
    </submittedName>
</protein>
<dbReference type="AlphaFoldDB" id="A0A0L8AIB5"/>
<dbReference type="PATRIC" id="fig|1566026.4.peg.1520"/>
<sequence>MPWNRLERLNQLSEIIEESKNQTVVIYKHSTRCSISSMALNRLERNWTEEGNQLKIYYLDLIRFREVSNAVAEQFGVQHESPQAIVIKNGKAVHHSSHMSIDYDAMLKLV</sequence>
<dbReference type="Gene3D" id="3.40.30.10">
    <property type="entry name" value="Glutaredoxin"/>
    <property type="match status" value="1"/>
</dbReference>
<name>A0A0L8AIB5_9BACT</name>
<keyword evidence="2" id="KW-1185">Reference proteome</keyword>
<evidence type="ECO:0000313" key="2">
    <source>
        <dbReference type="Proteomes" id="UP000036908"/>
    </source>
</evidence>
<dbReference type="InterPro" id="IPR022551">
    <property type="entry name" value="BrxC"/>
</dbReference>
<dbReference type="Proteomes" id="UP000036908">
    <property type="component" value="Unassembled WGS sequence"/>
</dbReference>
<dbReference type="InterPro" id="IPR036249">
    <property type="entry name" value="Thioredoxin-like_sf"/>
</dbReference>
<proteinExistence type="predicted"/>
<reference evidence="2" key="1">
    <citation type="submission" date="2014-11" db="EMBL/GenBank/DDBJ databases">
        <title>Genome sequencing of Roseivirga sp. D-25.</title>
        <authorList>
            <person name="Selvaratnam C."/>
            <person name="Thevarajoo S."/>
            <person name="Goh K.M."/>
            <person name="Eee R."/>
            <person name="Chan K.-G."/>
            <person name="Chong C.S."/>
        </authorList>
    </citation>
    <scope>NUCLEOTIDE SEQUENCE [LARGE SCALE GENOMIC DNA]</scope>
    <source>
        <strain evidence="2">D-25</strain>
    </source>
</reference>
<dbReference type="EMBL" id="JSVA01000018">
    <property type="protein sequence ID" value="KOF01895.1"/>
    <property type="molecule type" value="Genomic_DNA"/>
</dbReference>
<accession>A0A0L8AIB5</accession>
<dbReference type="Pfam" id="PF11009">
    <property type="entry name" value="BrxC"/>
    <property type="match status" value="1"/>
</dbReference>